<feature type="non-terminal residue" evidence="2">
    <location>
        <position position="1"/>
    </location>
</feature>
<proteinExistence type="predicted"/>
<keyword evidence="1" id="KW-1133">Transmembrane helix</keyword>
<evidence type="ECO:0000313" key="2">
    <source>
        <dbReference type="EMBL" id="VDD36549.1"/>
    </source>
</evidence>
<dbReference type="EMBL" id="LR031876">
    <property type="protein sequence ID" value="VDD36549.1"/>
    <property type="molecule type" value="Genomic_DNA"/>
</dbReference>
<organism evidence="2">
    <name type="scientific">Brassica oleracea</name>
    <name type="common">Wild cabbage</name>
    <dbReference type="NCBI Taxonomy" id="3712"/>
    <lineage>
        <taxon>Eukaryota</taxon>
        <taxon>Viridiplantae</taxon>
        <taxon>Streptophyta</taxon>
        <taxon>Embryophyta</taxon>
        <taxon>Tracheophyta</taxon>
        <taxon>Spermatophyta</taxon>
        <taxon>Magnoliopsida</taxon>
        <taxon>eudicotyledons</taxon>
        <taxon>Gunneridae</taxon>
        <taxon>Pentapetalae</taxon>
        <taxon>rosids</taxon>
        <taxon>malvids</taxon>
        <taxon>Brassicales</taxon>
        <taxon>Brassicaceae</taxon>
        <taxon>Brassiceae</taxon>
        <taxon>Brassica</taxon>
    </lineage>
</organism>
<name>A0A3P6EZM5_BRAOL</name>
<feature type="transmembrane region" description="Helical" evidence="1">
    <location>
        <begin position="20"/>
        <end position="48"/>
    </location>
</feature>
<dbReference type="AlphaFoldDB" id="A0A3P6EZM5"/>
<accession>A0A3P6EZM5</accession>
<protein>
    <submittedName>
        <fullName evidence="2">Uncharacterized protein</fullName>
    </submittedName>
</protein>
<gene>
    <name evidence="2" type="ORF">BOLC7T42109H</name>
</gene>
<evidence type="ECO:0000256" key="1">
    <source>
        <dbReference type="SAM" id="Phobius"/>
    </source>
</evidence>
<reference evidence="2" key="1">
    <citation type="submission" date="2018-11" db="EMBL/GenBank/DDBJ databases">
        <authorList>
            <consortium name="Genoscope - CEA"/>
            <person name="William W."/>
        </authorList>
    </citation>
    <scope>NUCLEOTIDE SEQUENCE</scope>
</reference>
<keyword evidence="1" id="KW-0812">Transmembrane</keyword>
<keyword evidence="1" id="KW-0472">Membrane</keyword>
<sequence>WIHFSQAAPIDSLEMVMWFLYLYLLRFLILCFNVGSELVGFLSLLFLVGVVDWETIVIDTNSEISPISCCNVCQMNK</sequence>